<keyword evidence="5" id="KW-0732">Signal</keyword>
<dbReference type="InterPro" id="IPR050271">
    <property type="entry name" value="UDP-glycosyltransferase"/>
</dbReference>
<keyword evidence="5" id="KW-0472">Membrane</keyword>
<evidence type="ECO:0000256" key="1">
    <source>
        <dbReference type="ARBA" id="ARBA00009995"/>
    </source>
</evidence>
<dbReference type="Proteomes" id="UP001652661">
    <property type="component" value="Chromosome 3R"/>
</dbReference>
<dbReference type="PANTHER" id="PTHR48043:SF159">
    <property type="entry name" value="EG:EG0003.4 PROTEIN-RELATED"/>
    <property type="match status" value="1"/>
</dbReference>
<comment type="similarity">
    <text evidence="1 4">Belongs to the UDP-glycosyltransferase family.</text>
</comment>
<evidence type="ECO:0000256" key="2">
    <source>
        <dbReference type="ARBA" id="ARBA00022676"/>
    </source>
</evidence>
<evidence type="ECO:0000313" key="7">
    <source>
        <dbReference type="RefSeq" id="XP_017038347.1"/>
    </source>
</evidence>
<dbReference type="Pfam" id="PF00201">
    <property type="entry name" value="UDPGT"/>
    <property type="match status" value="1"/>
</dbReference>
<name>A0A6P4JA32_DROKI</name>
<dbReference type="GO" id="GO:0015020">
    <property type="term" value="F:glucuronosyltransferase activity"/>
    <property type="evidence" value="ECO:0007669"/>
    <property type="project" value="UniProtKB-EC"/>
</dbReference>
<dbReference type="AlphaFoldDB" id="A0A6P4JA32"/>
<comment type="catalytic activity">
    <reaction evidence="5">
        <text>glucuronate acceptor + UDP-alpha-D-glucuronate = acceptor beta-D-glucuronoside + UDP + H(+)</text>
        <dbReference type="Rhea" id="RHEA:21032"/>
        <dbReference type="ChEBI" id="CHEBI:15378"/>
        <dbReference type="ChEBI" id="CHEBI:58052"/>
        <dbReference type="ChEBI" id="CHEBI:58223"/>
        <dbReference type="ChEBI" id="CHEBI:132367"/>
        <dbReference type="ChEBI" id="CHEBI:132368"/>
        <dbReference type="EC" id="2.4.1.17"/>
    </reaction>
</comment>
<keyword evidence="5" id="KW-0812">Transmembrane</keyword>
<dbReference type="PROSITE" id="PS00375">
    <property type="entry name" value="UDPGT"/>
    <property type="match status" value="1"/>
</dbReference>
<dbReference type="FunFam" id="3.40.50.2000:FF:000021">
    <property type="entry name" value="UDP-glucuronosyltransferase"/>
    <property type="match status" value="1"/>
</dbReference>
<feature type="transmembrane region" description="Helical" evidence="5">
    <location>
        <begin position="481"/>
        <end position="504"/>
    </location>
</feature>
<dbReference type="OMA" id="SPSHYFF"/>
<dbReference type="SUPFAM" id="SSF53756">
    <property type="entry name" value="UDP-Glycosyltransferase/glycogen phosphorylase"/>
    <property type="match status" value="1"/>
</dbReference>
<gene>
    <name evidence="7" type="primary">Ugt35D1</name>
</gene>
<keyword evidence="2 4" id="KW-0328">Glycosyltransferase</keyword>
<evidence type="ECO:0000256" key="5">
    <source>
        <dbReference type="RuleBase" id="RU362059"/>
    </source>
</evidence>
<dbReference type="EC" id="2.4.1.17" evidence="5"/>
<dbReference type="InterPro" id="IPR035595">
    <property type="entry name" value="UDP_glycos_trans_CS"/>
</dbReference>
<keyword evidence="3 4" id="KW-0808">Transferase</keyword>
<dbReference type="GO" id="GO:0016020">
    <property type="term" value="C:membrane"/>
    <property type="evidence" value="ECO:0007669"/>
    <property type="project" value="UniProtKB-SubCell"/>
</dbReference>
<protein>
    <recommendedName>
        <fullName evidence="5">UDP-glucuronosyltransferase</fullName>
        <ecNumber evidence="5">2.4.1.17</ecNumber>
    </recommendedName>
</protein>
<dbReference type="InterPro" id="IPR002213">
    <property type="entry name" value="UDP_glucos_trans"/>
</dbReference>
<reference evidence="7" key="1">
    <citation type="submission" date="2025-08" db="UniProtKB">
        <authorList>
            <consortium name="RefSeq"/>
        </authorList>
    </citation>
    <scope>IDENTIFICATION</scope>
    <source>
        <strain evidence="7">14028-0561.14</strain>
        <tissue evidence="7">Whole fly</tissue>
    </source>
</reference>
<organism evidence="6 7">
    <name type="scientific">Drosophila kikkawai</name>
    <name type="common">Fruit fly</name>
    <dbReference type="NCBI Taxonomy" id="30033"/>
    <lineage>
        <taxon>Eukaryota</taxon>
        <taxon>Metazoa</taxon>
        <taxon>Ecdysozoa</taxon>
        <taxon>Arthropoda</taxon>
        <taxon>Hexapoda</taxon>
        <taxon>Insecta</taxon>
        <taxon>Pterygota</taxon>
        <taxon>Neoptera</taxon>
        <taxon>Endopterygota</taxon>
        <taxon>Diptera</taxon>
        <taxon>Brachycera</taxon>
        <taxon>Muscomorpha</taxon>
        <taxon>Ephydroidea</taxon>
        <taxon>Drosophilidae</taxon>
        <taxon>Drosophila</taxon>
        <taxon>Sophophora</taxon>
    </lineage>
</organism>
<evidence type="ECO:0000313" key="6">
    <source>
        <dbReference type="Proteomes" id="UP001652661"/>
    </source>
</evidence>
<feature type="chain" id="PRO_5028508962" description="UDP-glucuronosyltransferase" evidence="5">
    <location>
        <begin position="20"/>
        <end position="522"/>
    </location>
</feature>
<sequence length="522" mass="59889">MKTSWFLLLACLLPGYLEAARILALFPIPSPSHYFFGLSYLKKLASLGHEITSVNPFPLKEPVENIYDVPVPEVFDNFEEILKSVHKPKSLWKGNDFINEYTLNLTRTVLSSDGVRREILSPGKAQFDLVIADLWRLDALYGLAATFEAPIIGLAPYGTDWKIDGLVGNISPMSYIQSPSSNLYDLKTFRGRLSHFLDRSIAWMNWSWRHRGKQETLYRKYFPKIADKQPLSEISRNYALIFVNQHFTLSSPRSYVPNMIEVGGLHIDKEPKPLSQELEEFIQGAGENGVIYFSLGTNVRSKSLSQDLRKVLMDTFANLPQRVLWKFDDDQLPGKPSNVFISKWFPQQDILAHPKVKLFITHGGLLSTIESIHYGKPMLGLPCFFDQFNNMEHVKSQGLGLVLNLKKMTSQDFNSTVLRLLTEKSFEEAARARASLYRDRPMKPLETAIWWTEYILRHKGATHMRVAGRELDFFTYHSLDVLGTFLLGFLAILGMFSFCVVKAFQKCLRYVKEEKKLKLKIR</sequence>
<keyword evidence="5" id="KW-1133">Transmembrane helix</keyword>
<keyword evidence="6" id="KW-1185">Reference proteome</keyword>
<dbReference type="RefSeq" id="XP_017038347.1">
    <property type="nucleotide sequence ID" value="XM_017182858.3"/>
</dbReference>
<dbReference type="OrthoDB" id="5835829at2759"/>
<proteinExistence type="inferred from homology"/>
<evidence type="ECO:0000256" key="3">
    <source>
        <dbReference type="ARBA" id="ARBA00022679"/>
    </source>
</evidence>
<dbReference type="PANTHER" id="PTHR48043">
    <property type="entry name" value="EG:EG0003.4 PROTEIN-RELATED"/>
    <property type="match status" value="1"/>
</dbReference>
<feature type="signal peptide" evidence="5">
    <location>
        <begin position="1"/>
        <end position="19"/>
    </location>
</feature>
<accession>A0A6P4JA32</accession>
<comment type="subcellular location">
    <subcellularLocation>
        <location evidence="5">Membrane</location>
        <topology evidence="5">Single-pass membrane protein</topology>
    </subcellularLocation>
</comment>
<evidence type="ECO:0000256" key="4">
    <source>
        <dbReference type="RuleBase" id="RU003718"/>
    </source>
</evidence>
<dbReference type="Gene3D" id="3.40.50.2000">
    <property type="entry name" value="Glycogen Phosphorylase B"/>
    <property type="match status" value="1"/>
</dbReference>
<dbReference type="CDD" id="cd03784">
    <property type="entry name" value="GT1_Gtf-like"/>
    <property type="match status" value="1"/>
</dbReference>